<dbReference type="STRING" id="754477.Q7C_1358"/>
<keyword evidence="1" id="KW-0812">Transmembrane</keyword>
<sequence>MAGRTRGDVAIRSLLAVFAGYLLSGLWAALLSLLLPGELHQAVLTATITAFMFFTIYVIWVFHSQYLRHIVWGSALAGMVMLAGVLLLRSTSS</sequence>
<feature type="transmembrane region" description="Helical" evidence="1">
    <location>
        <begin position="42"/>
        <end position="63"/>
    </location>
</feature>
<dbReference type="Proteomes" id="UP000009145">
    <property type="component" value="Chromosome"/>
</dbReference>
<feature type="transmembrane region" description="Helical" evidence="1">
    <location>
        <begin position="69"/>
        <end position="88"/>
    </location>
</feature>
<gene>
    <name evidence="2" type="ordered locus">Q7C_1358</name>
</gene>
<name>I1YHW5_METFJ</name>
<proteinExistence type="predicted"/>
<dbReference type="HOGENOM" id="CLU_159285_1_3_6"/>
<dbReference type="KEGG" id="mec:Q7C_1358"/>
<keyword evidence="1" id="KW-1133">Transmembrane helix</keyword>
<keyword evidence="3" id="KW-1185">Reference proteome</keyword>
<reference evidence="2 3" key="1">
    <citation type="journal article" date="2012" name="J. Bacteriol.">
        <title>Complete genome sequences of Methylophaga sp. strain JAM1 and Methylophaga sp. strain JAM7.</title>
        <authorList>
            <person name="Villeneuve C."/>
            <person name="Martineau C."/>
            <person name="Mauffrey F."/>
            <person name="Villemur R."/>
        </authorList>
    </citation>
    <scope>NUCLEOTIDE SEQUENCE [LARGE SCALE GENOMIC DNA]</scope>
    <source>
        <strain evidence="2 3">JAM7</strain>
    </source>
</reference>
<evidence type="ECO:0000256" key="1">
    <source>
        <dbReference type="SAM" id="Phobius"/>
    </source>
</evidence>
<feature type="transmembrane region" description="Helical" evidence="1">
    <location>
        <begin position="14"/>
        <end position="35"/>
    </location>
</feature>
<keyword evidence="1" id="KW-0472">Membrane</keyword>
<organism evidence="2 3">
    <name type="scientific">Methylophaga frappieri (strain ATCC BAA-2434 / DSM 25690 / JAM7)</name>
    <dbReference type="NCBI Taxonomy" id="754477"/>
    <lineage>
        <taxon>Bacteria</taxon>
        <taxon>Pseudomonadati</taxon>
        <taxon>Pseudomonadota</taxon>
        <taxon>Gammaproteobacteria</taxon>
        <taxon>Thiotrichales</taxon>
        <taxon>Piscirickettsiaceae</taxon>
        <taxon>Methylophaga</taxon>
    </lineage>
</organism>
<protein>
    <recommendedName>
        <fullName evidence="4">Iron uptake protein</fullName>
    </recommendedName>
</protein>
<evidence type="ECO:0008006" key="4">
    <source>
        <dbReference type="Google" id="ProtNLM"/>
    </source>
</evidence>
<evidence type="ECO:0000313" key="3">
    <source>
        <dbReference type="Proteomes" id="UP000009145"/>
    </source>
</evidence>
<evidence type="ECO:0000313" key="2">
    <source>
        <dbReference type="EMBL" id="AFJ02508.1"/>
    </source>
</evidence>
<dbReference type="AlphaFoldDB" id="I1YHW5"/>
<dbReference type="EMBL" id="CP003380">
    <property type="protein sequence ID" value="AFJ02508.1"/>
    <property type="molecule type" value="Genomic_DNA"/>
</dbReference>
<accession>I1YHW5</accession>
<dbReference type="PATRIC" id="fig|754477.3.peg.1339"/>